<gene>
    <name evidence="2" type="ORF">P4O66_001950</name>
</gene>
<reference evidence="2" key="1">
    <citation type="submission" date="2023-03" db="EMBL/GenBank/DDBJ databases">
        <title>Electrophorus voltai genome.</title>
        <authorList>
            <person name="Bian C."/>
        </authorList>
    </citation>
    <scope>NUCLEOTIDE SEQUENCE</scope>
    <source>
        <strain evidence="2">CB-2022</strain>
        <tissue evidence="2">Muscle</tissue>
    </source>
</reference>
<dbReference type="Proteomes" id="UP001239994">
    <property type="component" value="Unassembled WGS sequence"/>
</dbReference>
<evidence type="ECO:0000313" key="3">
    <source>
        <dbReference type="Proteomes" id="UP001239994"/>
    </source>
</evidence>
<dbReference type="Pfam" id="PF24626">
    <property type="entry name" value="SH3_Tf2-1"/>
    <property type="match status" value="1"/>
</dbReference>
<comment type="caution">
    <text evidence="2">The sequence shown here is derived from an EMBL/GenBank/DDBJ whole genome shotgun (WGS) entry which is preliminary data.</text>
</comment>
<evidence type="ECO:0000313" key="2">
    <source>
        <dbReference type="EMBL" id="KAK1805765.1"/>
    </source>
</evidence>
<sequence length="186" mass="20541">MEPDVRAFVNSCRTCAQCKDPVFLGCLAKSCQTSGLNSTAGSGEPSVGCWGQNAAYPPAHRVLLSATAAQKQYANKRRRPAPTYRPGQQDWLSANQDLPLRVNPCKLTPRYIGPFKVLRRVNPVSYRLTLPPLRRVHPTFHVSRLRPVLCSLGPFDLPGPRMVDGAPAYTVKRILDVRQVGVQYTG</sequence>
<dbReference type="InterPro" id="IPR056924">
    <property type="entry name" value="SH3_Tf2-1"/>
</dbReference>
<keyword evidence="3" id="KW-1185">Reference proteome</keyword>
<dbReference type="EMBL" id="JAROKS010000002">
    <property type="protein sequence ID" value="KAK1805765.1"/>
    <property type="molecule type" value="Genomic_DNA"/>
</dbReference>
<feature type="domain" description="Tf2-1-like SH3-like" evidence="1">
    <location>
        <begin position="105"/>
        <end position="148"/>
    </location>
</feature>
<accession>A0AAD8ZVP2</accession>
<dbReference type="PANTHER" id="PTHR46148:SF60">
    <property type="entry name" value="CHROMO DOMAIN-CONTAINING PROTEIN"/>
    <property type="match status" value="1"/>
</dbReference>
<dbReference type="AlphaFoldDB" id="A0AAD8ZVP2"/>
<dbReference type="PANTHER" id="PTHR46148">
    <property type="entry name" value="CHROMO DOMAIN-CONTAINING PROTEIN"/>
    <property type="match status" value="1"/>
</dbReference>
<protein>
    <recommendedName>
        <fullName evidence="1">Tf2-1-like SH3-like domain-containing protein</fullName>
    </recommendedName>
</protein>
<proteinExistence type="predicted"/>
<organism evidence="2 3">
    <name type="scientific">Electrophorus voltai</name>
    <dbReference type="NCBI Taxonomy" id="2609070"/>
    <lineage>
        <taxon>Eukaryota</taxon>
        <taxon>Metazoa</taxon>
        <taxon>Chordata</taxon>
        <taxon>Craniata</taxon>
        <taxon>Vertebrata</taxon>
        <taxon>Euteleostomi</taxon>
        <taxon>Actinopterygii</taxon>
        <taxon>Neopterygii</taxon>
        <taxon>Teleostei</taxon>
        <taxon>Ostariophysi</taxon>
        <taxon>Gymnotiformes</taxon>
        <taxon>Gymnotoidei</taxon>
        <taxon>Gymnotidae</taxon>
        <taxon>Electrophorus</taxon>
    </lineage>
</organism>
<evidence type="ECO:0000259" key="1">
    <source>
        <dbReference type="Pfam" id="PF24626"/>
    </source>
</evidence>
<name>A0AAD8ZVP2_9TELE</name>